<dbReference type="Proteomes" id="UP000605148">
    <property type="component" value="Unassembled WGS sequence"/>
</dbReference>
<dbReference type="SUPFAM" id="SSF69318">
    <property type="entry name" value="Integrin alpha N-terminal domain"/>
    <property type="match status" value="1"/>
</dbReference>
<proteinExistence type="predicted"/>
<evidence type="ECO:0000256" key="1">
    <source>
        <dbReference type="SAM" id="SignalP"/>
    </source>
</evidence>
<keyword evidence="1" id="KW-0732">Signal</keyword>
<accession>A0A916WX06</accession>
<evidence type="ECO:0008006" key="4">
    <source>
        <dbReference type="Google" id="ProtNLM"/>
    </source>
</evidence>
<keyword evidence="3" id="KW-1185">Reference proteome</keyword>
<organism evidence="2 3">
    <name type="scientific">Roseibium aquae</name>
    <dbReference type="NCBI Taxonomy" id="1323746"/>
    <lineage>
        <taxon>Bacteria</taxon>
        <taxon>Pseudomonadati</taxon>
        <taxon>Pseudomonadota</taxon>
        <taxon>Alphaproteobacteria</taxon>
        <taxon>Hyphomicrobiales</taxon>
        <taxon>Stappiaceae</taxon>
        <taxon>Roseibium</taxon>
    </lineage>
</organism>
<sequence>MRLLLLSVFALFTSATPSIAAGTVGWFLEVLPGRSAPDSFAPGFQPAPNGLPDGAVAQTLSGDIREAWYIEPTGRYGHAILGDGIEAGGLSVKTASGEVMRFVLPDTDVFEDRTPRLADLDGDGRTEVVTIKASVRLGGSVTVYGLRDGTLRELGTTGYIGRANRWLNIAGIDDYLQLGRKQIAYVQTPHIGGTLFLYDFDGSGLTRLVSKTGFSNHAIGSREMDLSATLDATGDGIPDLLLPTDGLRVLKLLSFASGQAREEASITLPGRLASGIVQEAAPAGPAFVFGLADGRTYRLQKRPR</sequence>
<dbReference type="OrthoDB" id="58662at2"/>
<evidence type="ECO:0000313" key="2">
    <source>
        <dbReference type="EMBL" id="GGB36530.1"/>
    </source>
</evidence>
<evidence type="ECO:0000313" key="3">
    <source>
        <dbReference type="Proteomes" id="UP000605148"/>
    </source>
</evidence>
<dbReference type="InterPro" id="IPR028994">
    <property type="entry name" value="Integrin_alpha_N"/>
</dbReference>
<gene>
    <name evidence="2" type="ORF">GCM10011316_05860</name>
</gene>
<dbReference type="EMBL" id="BMFA01000001">
    <property type="protein sequence ID" value="GGB36530.1"/>
    <property type="molecule type" value="Genomic_DNA"/>
</dbReference>
<reference evidence="2" key="2">
    <citation type="submission" date="2020-09" db="EMBL/GenBank/DDBJ databases">
        <authorList>
            <person name="Sun Q."/>
            <person name="Zhou Y."/>
        </authorList>
    </citation>
    <scope>NUCLEOTIDE SEQUENCE</scope>
    <source>
        <strain evidence="2">CGMCC 1.12426</strain>
    </source>
</reference>
<feature type="chain" id="PRO_5038012943" description="VCBS repeat protein" evidence="1">
    <location>
        <begin position="21"/>
        <end position="304"/>
    </location>
</feature>
<reference evidence="2" key="1">
    <citation type="journal article" date="2014" name="Int. J. Syst. Evol. Microbiol.">
        <title>Complete genome sequence of Corynebacterium casei LMG S-19264T (=DSM 44701T), isolated from a smear-ripened cheese.</title>
        <authorList>
            <consortium name="US DOE Joint Genome Institute (JGI-PGF)"/>
            <person name="Walter F."/>
            <person name="Albersmeier A."/>
            <person name="Kalinowski J."/>
            <person name="Ruckert C."/>
        </authorList>
    </citation>
    <scope>NUCLEOTIDE SEQUENCE</scope>
    <source>
        <strain evidence="2">CGMCC 1.12426</strain>
    </source>
</reference>
<dbReference type="AlphaFoldDB" id="A0A916WX06"/>
<comment type="caution">
    <text evidence="2">The sequence shown here is derived from an EMBL/GenBank/DDBJ whole genome shotgun (WGS) entry which is preliminary data.</text>
</comment>
<name>A0A916WX06_9HYPH</name>
<dbReference type="RefSeq" id="WP_150494262.1">
    <property type="nucleotide sequence ID" value="NZ_BMFA01000001.1"/>
</dbReference>
<protein>
    <recommendedName>
        <fullName evidence="4">VCBS repeat protein</fullName>
    </recommendedName>
</protein>
<feature type="signal peptide" evidence="1">
    <location>
        <begin position="1"/>
        <end position="20"/>
    </location>
</feature>